<dbReference type="OMA" id="APKEEMN"/>
<dbReference type="eggNOG" id="ENOG502RZ4C">
    <property type="taxonomic scope" value="Eukaryota"/>
</dbReference>
<dbReference type="PANTHER" id="PTHR33625:SF2">
    <property type="entry name" value="POST-SET DOMAIN-CONTAINING PROTEIN"/>
    <property type="match status" value="1"/>
</dbReference>
<accession>A0A061DUF9</accession>
<dbReference type="Proteomes" id="UP000026915">
    <property type="component" value="Chromosome 1"/>
</dbReference>
<evidence type="ECO:0000313" key="2">
    <source>
        <dbReference type="Proteomes" id="UP000026915"/>
    </source>
</evidence>
<dbReference type="AlphaFoldDB" id="A0A061DUF9"/>
<dbReference type="PANTHER" id="PTHR33625">
    <property type="entry name" value="OS08G0179900 PROTEIN"/>
    <property type="match status" value="1"/>
</dbReference>
<keyword evidence="2" id="KW-1185">Reference proteome</keyword>
<proteinExistence type="predicted"/>
<reference evidence="1 2" key="1">
    <citation type="journal article" date="2013" name="Genome Biol.">
        <title>The genome sequence of the most widely cultivated cacao type and its use to identify candidate genes regulating pod color.</title>
        <authorList>
            <person name="Motamayor J.C."/>
            <person name="Mockaitis K."/>
            <person name="Schmutz J."/>
            <person name="Haiminen N."/>
            <person name="Iii D.L."/>
            <person name="Cornejo O."/>
            <person name="Findley S.D."/>
            <person name="Zheng P."/>
            <person name="Utro F."/>
            <person name="Royaert S."/>
            <person name="Saski C."/>
            <person name="Jenkins J."/>
            <person name="Podicheti R."/>
            <person name="Zhao M."/>
            <person name="Scheffler B.E."/>
            <person name="Stack J.C."/>
            <person name="Feltus F.A."/>
            <person name="Mustiga G.M."/>
            <person name="Amores F."/>
            <person name="Phillips W."/>
            <person name="Marelli J.P."/>
            <person name="May G.D."/>
            <person name="Shapiro H."/>
            <person name="Ma J."/>
            <person name="Bustamante C.D."/>
            <person name="Schnell R.J."/>
            <person name="Main D."/>
            <person name="Gilbert D."/>
            <person name="Parida L."/>
            <person name="Kuhn D.N."/>
        </authorList>
    </citation>
    <scope>NUCLEOTIDE SEQUENCE [LARGE SCALE GENOMIC DNA]</scope>
    <source>
        <strain evidence="2">cv. Matina 1-6</strain>
    </source>
</reference>
<evidence type="ECO:0000313" key="1">
    <source>
        <dbReference type="EMBL" id="EOX96375.1"/>
    </source>
</evidence>
<dbReference type="EMBL" id="CM001879">
    <property type="protein sequence ID" value="EOX96375.1"/>
    <property type="molecule type" value="Genomic_DNA"/>
</dbReference>
<name>A0A061DUF9_THECC</name>
<dbReference type="HOGENOM" id="CLU_067217_0_0_1"/>
<gene>
    <name evidence="1" type="ORF">TCM_005630</name>
</gene>
<dbReference type="InParanoid" id="A0A061DUF9"/>
<dbReference type="Gramene" id="EOX96375">
    <property type="protein sequence ID" value="EOX96375"/>
    <property type="gene ID" value="TCM_005630"/>
</dbReference>
<dbReference type="STRING" id="3641.A0A061DUF9"/>
<sequence>MGGGTMHIELPMIQFNSSSSSVPSISSSSSNSLSLPVPSNYTAPLRPSTASSSSTCHGEICRRLEAVDGKENKTATGSFNNFVLGPVPSKPEVEDAVAALQNFIHRVSSSTPQMKWLQPLLDSCDSRRWQSQGLGRAYDAFSLLLKEPSVKRLVVALSSDKALWDAIRKNELVRKLCELPHPAVENGRACNSTVEADLGKVILQWILDMTKAKITELVMKFQSLLNEVFQTRGSEKPDEETRDQLDETIRSSLLLSIVILLIVIVARVQRV</sequence>
<organism evidence="1 2">
    <name type="scientific">Theobroma cacao</name>
    <name type="common">Cacao</name>
    <name type="synonym">Cocoa</name>
    <dbReference type="NCBI Taxonomy" id="3641"/>
    <lineage>
        <taxon>Eukaryota</taxon>
        <taxon>Viridiplantae</taxon>
        <taxon>Streptophyta</taxon>
        <taxon>Embryophyta</taxon>
        <taxon>Tracheophyta</taxon>
        <taxon>Spermatophyta</taxon>
        <taxon>Magnoliopsida</taxon>
        <taxon>eudicotyledons</taxon>
        <taxon>Gunneridae</taxon>
        <taxon>Pentapetalae</taxon>
        <taxon>rosids</taxon>
        <taxon>malvids</taxon>
        <taxon>Malvales</taxon>
        <taxon>Malvaceae</taxon>
        <taxon>Byttnerioideae</taxon>
        <taxon>Theobroma</taxon>
    </lineage>
</organism>
<protein>
    <submittedName>
        <fullName evidence="1">Uncharacterized protein</fullName>
    </submittedName>
</protein>